<dbReference type="RefSeq" id="WP_182514033.1">
    <property type="nucleotide sequence ID" value="NZ_JACJIQ010000017.1"/>
</dbReference>
<reference evidence="9 10" key="1">
    <citation type="submission" date="2020-08" db="EMBL/GenBank/DDBJ databases">
        <title>Genomic Encyclopedia of Type Strains, Phase IV (KMG-IV): sequencing the most valuable type-strain genomes for metagenomic binning, comparative biology and taxonomic classification.</title>
        <authorList>
            <person name="Goeker M."/>
        </authorList>
    </citation>
    <scope>NUCLEOTIDE SEQUENCE [LARGE SCALE GENOMIC DNA]</scope>
    <source>
        <strain evidence="9 10">DSM 29854</strain>
    </source>
</reference>
<evidence type="ECO:0000256" key="5">
    <source>
        <dbReference type="ARBA" id="ARBA00022989"/>
    </source>
</evidence>
<dbReference type="PANTHER" id="PTHR43840:SF15">
    <property type="entry name" value="MITOCHONDRIAL METAL TRANSPORTER 1-RELATED"/>
    <property type="match status" value="1"/>
</dbReference>
<keyword evidence="6 7" id="KW-0472">Membrane</keyword>
<dbReference type="EMBL" id="JACJIQ010000017">
    <property type="protein sequence ID" value="MBA9078977.1"/>
    <property type="molecule type" value="Genomic_DNA"/>
</dbReference>
<evidence type="ECO:0000313" key="9">
    <source>
        <dbReference type="EMBL" id="MBA9078977.1"/>
    </source>
</evidence>
<dbReference type="PANTHER" id="PTHR43840">
    <property type="entry name" value="MITOCHONDRIAL METAL TRANSPORTER 1-RELATED"/>
    <property type="match status" value="1"/>
</dbReference>
<name>A0A839GVT1_9BACT</name>
<evidence type="ECO:0000256" key="7">
    <source>
        <dbReference type="SAM" id="Phobius"/>
    </source>
</evidence>
<evidence type="ECO:0000256" key="3">
    <source>
        <dbReference type="ARBA" id="ARBA00022448"/>
    </source>
</evidence>
<proteinExistence type="inferred from homology"/>
<sequence>MRPIDNFEYPAELKPVFEKAKKLEWITVAYLLSTAAVVYLTMGNSQAMKTAWFEDMLSLTPSLSFLIASRVFHKKPNKDFPYGYHRVVSIAYLCSAVALFAVGAFLIFDSTATLIKQEHPTIGIKVIFGQEVWLGYLMIAAMLYGTFPAMILGRMKLPLAKKLHEKNLYTDAEMNKADWMTASAAILGVLGIGLGWWWADAVAALVIAFDILKDGYSNLKQAVFDLMDEQPKTVDDQKTDPLLHQVQAILKHQPWIQKFSFRMREEGHIYLGEAYVVPSEETGLVARLEQLSEELENLHWRIQEIVIMPVRDLPDEPGAGGGLV</sequence>
<accession>A0A839GVT1</accession>
<organism evidence="9 10">
    <name type="scientific">Rufibacter quisquiliarum</name>
    <dbReference type="NCBI Taxonomy" id="1549639"/>
    <lineage>
        <taxon>Bacteria</taxon>
        <taxon>Pseudomonadati</taxon>
        <taxon>Bacteroidota</taxon>
        <taxon>Cytophagia</taxon>
        <taxon>Cytophagales</taxon>
        <taxon>Hymenobacteraceae</taxon>
        <taxon>Rufibacter</taxon>
    </lineage>
</organism>
<dbReference type="SUPFAM" id="SSF161111">
    <property type="entry name" value="Cation efflux protein transmembrane domain-like"/>
    <property type="match status" value="1"/>
</dbReference>
<evidence type="ECO:0000256" key="1">
    <source>
        <dbReference type="ARBA" id="ARBA00004141"/>
    </source>
</evidence>
<keyword evidence="4 7" id="KW-0812">Transmembrane</keyword>
<feature type="domain" description="Cation efflux protein transmembrane" evidence="8">
    <location>
        <begin position="27"/>
        <end position="227"/>
    </location>
</feature>
<dbReference type="InterPro" id="IPR058533">
    <property type="entry name" value="Cation_efflux_TM"/>
</dbReference>
<dbReference type="InterPro" id="IPR027469">
    <property type="entry name" value="Cation_efflux_TMD_sf"/>
</dbReference>
<keyword evidence="5 7" id="KW-1133">Transmembrane helix</keyword>
<comment type="similarity">
    <text evidence="2">Belongs to the cation diffusion facilitator (CDF) transporter (TC 2.A.4) family.</text>
</comment>
<dbReference type="GO" id="GO:0016020">
    <property type="term" value="C:membrane"/>
    <property type="evidence" value="ECO:0007669"/>
    <property type="project" value="UniProtKB-SubCell"/>
</dbReference>
<evidence type="ECO:0000313" key="10">
    <source>
        <dbReference type="Proteomes" id="UP000563094"/>
    </source>
</evidence>
<evidence type="ECO:0000256" key="2">
    <source>
        <dbReference type="ARBA" id="ARBA00008114"/>
    </source>
</evidence>
<gene>
    <name evidence="9" type="ORF">FHS90_003711</name>
</gene>
<dbReference type="AlphaFoldDB" id="A0A839GVT1"/>
<dbReference type="InterPro" id="IPR002524">
    <property type="entry name" value="Cation_efflux"/>
</dbReference>
<protein>
    <submittedName>
        <fullName evidence="9">Cation diffusion facilitator family transporter</fullName>
    </submittedName>
</protein>
<evidence type="ECO:0000259" key="8">
    <source>
        <dbReference type="Pfam" id="PF01545"/>
    </source>
</evidence>
<evidence type="ECO:0000256" key="6">
    <source>
        <dbReference type="ARBA" id="ARBA00023136"/>
    </source>
</evidence>
<feature type="transmembrane region" description="Helical" evidence="7">
    <location>
        <begin position="179"/>
        <end position="199"/>
    </location>
</feature>
<feature type="transmembrane region" description="Helical" evidence="7">
    <location>
        <begin position="133"/>
        <end position="153"/>
    </location>
</feature>
<dbReference type="Proteomes" id="UP000563094">
    <property type="component" value="Unassembled WGS sequence"/>
</dbReference>
<dbReference type="NCBIfam" id="TIGR01297">
    <property type="entry name" value="CDF"/>
    <property type="match status" value="1"/>
</dbReference>
<dbReference type="Pfam" id="PF01545">
    <property type="entry name" value="Cation_efflux"/>
    <property type="match status" value="1"/>
</dbReference>
<feature type="transmembrane region" description="Helical" evidence="7">
    <location>
        <begin position="84"/>
        <end position="108"/>
    </location>
</feature>
<dbReference type="GO" id="GO:0008324">
    <property type="term" value="F:monoatomic cation transmembrane transporter activity"/>
    <property type="evidence" value="ECO:0007669"/>
    <property type="project" value="InterPro"/>
</dbReference>
<comment type="caution">
    <text evidence="9">The sequence shown here is derived from an EMBL/GenBank/DDBJ whole genome shotgun (WGS) entry which is preliminary data.</text>
</comment>
<keyword evidence="10" id="KW-1185">Reference proteome</keyword>
<comment type="subcellular location">
    <subcellularLocation>
        <location evidence="1">Membrane</location>
        <topology evidence="1">Multi-pass membrane protein</topology>
    </subcellularLocation>
</comment>
<evidence type="ECO:0000256" key="4">
    <source>
        <dbReference type="ARBA" id="ARBA00022692"/>
    </source>
</evidence>
<dbReference type="InterPro" id="IPR050291">
    <property type="entry name" value="CDF_Transporter"/>
</dbReference>
<feature type="transmembrane region" description="Helical" evidence="7">
    <location>
        <begin position="23"/>
        <end position="40"/>
    </location>
</feature>
<keyword evidence="3" id="KW-0813">Transport</keyword>
<dbReference type="Gene3D" id="1.20.1510.10">
    <property type="entry name" value="Cation efflux protein transmembrane domain"/>
    <property type="match status" value="1"/>
</dbReference>